<feature type="region of interest" description="Disordered" evidence="9">
    <location>
        <begin position="1"/>
        <end position="45"/>
    </location>
</feature>
<evidence type="ECO:0000256" key="6">
    <source>
        <dbReference type="ARBA" id="ARBA00022840"/>
    </source>
</evidence>
<feature type="region of interest" description="Disordered" evidence="9">
    <location>
        <begin position="1060"/>
        <end position="1079"/>
    </location>
</feature>
<dbReference type="InterPro" id="IPR011009">
    <property type="entry name" value="Kinase-like_dom_sf"/>
</dbReference>
<evidence type="ECO:0000313" key="12">
    <source>
        <dbReference type="Proteomes" id="UP001150538"/>
    </source>
</evidence>
<feature type="compositionally biased region" description="Low complexity" evidence="9">
    <location>
        <begin position="1901"/>
        <end position="1910"/>
    </location>
</feature>
<keyword evidence="6" id="KW-0067">ATP-binding</keyword>
<dbReference type="SUPFAM" id="SSF56112">
    <property type="entry name" value="Protein kinase-like (PK-like)"/>
    <property type="match status" value="1"/>
</dbReference>
<feature type="region of interest" description="Disordered" evidence="9">
    <location>
        <begin position="869"/>
        <end position="962"/>
    </location>
</feature>
<feature type="compositionally biased region" description="Low complexity" evidence="9">
    <location>
        <begin position="1606"/>
        <end position="1617"/>
    </location>
</feature>
<dbReference type="PROSITE" id="PS00108">
    <property type="entry name" value="PROTEIN_KINASE_ST"/>
    <property type="match status" value="1"/>
</dbReference>
<reference evidence="11" key="1">
    <citation type="submission" date="2022-07" db="EMBL/GenBank/DDBJ databases">
        <title>Phylogenomic reconstructions and comparative analyses of Kickxellomycotina fungi.</title>
        <authorList>
            <person name="Reynolds N.K."/>
            <person name="Stajich J.E."/>
            <person name="Barry K."/>
            <person name="Grigoriev I.V."/>
            <person name="Crous P."/>
            <person name="Smith M.E."/>
        </authorList>
    </citation>
    <scope>NUCLEOTIDE SEQUENCE</scope>
    <source>
        <strain evidence="11">NBRC 100468</strain>
    </source>
</reference>
<feature type="compositionally biased region" description="Low complexity" evidence="9">
    <location>
        <begin position="660"/>
        <end position="682"/>
    </location>
</feature>
<dbReference type="Pfam" id="PF00069">
    <property type="entry name" value="Pkinase"/>
    <property type="match status" value="2"/>
</dbReference>
<evidence type="ECO:0000256" key="1">
    <source>
        <dbReference type="ARBA" id="ARBA00012513"/>
    </source>
</evidence>
<dbReference type="Gene3D" id="1.10.510.10">
    <property type="entry name" value="Transferase(Phosphotransferase) domain 1"/>
    <property type="match status" value="3"/>
</dbReference>
<feature type="region of interest" description="Disordered" evidence="9">
    <location>
        <begin position="1291"/>
        <end position="1352"/>
    </location>
</feature>
<accession>A0A9W8DMF6</accession>
<feature type="region of interest" description="Disordered" evidence="9">
    <location>
        <begin position="1778"/>
        <end position="1822"/>
    </location>
</feature>
<dbReference type="EMBL" id="JANBPU010000100">
    <property type="protein sequence ID" value="KAJ1916516.1"/>
    <property type="molecule type" value="Genomic_DNA"/>
</dbReference>
<feature type="compositionally biased region" description="Acidic residues" evidence="9">
    <location>
        <begin position="931"/>
        <end position="946"/>
    </location>
</feature>
<feature type="compositionally biased region" description="Low complexity" evidence="9">
    <location>
        <begin position="1716"/>
        <end position="1730"/>
    </location>
</feature>
<feature type="compositionally biased region" description="Low complexity" evidence="9">
    <location>
        <begin position="1300"/>
        <end position="1319"/>
    </location>
</feature>
<dbReference type="OrthoDB" id="2018507at2759"/>
<dbReference type="GO" id="GO:0004674">
    <property type="term" value="F:protein serine/threonine kinase activity"/>
    <property type="evidence" value="ECO:0007669"/>
    <property type="project" value="UniProtKB-KW"/>
</dbReference>
<feature type="compositionally biased region" description="Low complexity" evidence="9">
    <location>
        <begin position="621"/>
        <end position="631"/>
    </location>
</feature>
<feature type="compositionally biased region" description="Low complexity" evidence="9">
    <location>
        <begin position="371"/>
        <end position="392"/>
    </location>
</feature>
<feature type="compositionally biased region" description="Low complexity" evidence="9">
    <location>
        <begin position="67"/>
        <end position="77"/>
    </location>
</feature>
<name>A0A9W8DMF6_9FUNG</name>
<dbReference type="InterPro" id="IPR008271">
    <property type="entry name" value="Ser/Thr_kinase_AS"/>
</dbReference>
<feature type="region of interest" description="Disordered" evidence="9">
    <location>
        <begin position="1694"/>
        <end position="1733"/>
    </location>
</feature>
<dbReference type="PROSITE" id="PS50011">
    <property type="entry name" value="PROTEIN_KINASE_DOM"/>
    <property type="match status" value="1"/>
</dbReference>
<evidence type="ECO:0000256" key="4">
    <source>
        <dbReference type="ARBA" id="ARBA00022741"/>
    </source>
</evidence>
<keyword evidence="3 11" id="KW-0808">Transferase</keyword>
<evidence type="ECO:0000256" key="8">
    <source>
        <dbReference type="ARBA" id="ARBA00048679"/>
    </source>
</evidence>
<evidence type="ECO:0000256" key="5">
    <source>
        <dbReference type="ARBA" id="ARBA00022777"/>
    </source>
</evidence>
<feature type="compositionally biased region" description="Basic and acidic residues" evidence="9">
    <location>
        <begin position="393"/>
        <end position="409"/>
    </location>
</feature>
<feature type="region of interest" description="Disordered" evidence="9">
    <location>
        <begin position="570"/>
        <end position="687"/>
    </location>
</feature>
<feature type="domain" description="Protein kinase" evidence="10">
    <location>
        <begin position="126"/>
        <end position="522"/>
    </location>
</feature>
<dbReference type="PANTHER" id="PTHR22967:SF57">
    <property type="entry name" value="AUXILIN, ISOFORM A-RELATED"/>
    <property type="match status" value="1"/>
</dbReference>
<gene>
    <name evidence="11" type="primary">AKL1</name>
    <name evidence="11" type="ORF">H4219_003731</name>
</gene>
<proteinExistence type="predicted"/>
<feature type="region of interest" description="Disordered" evidence="9">
    <location>
        <begin position="1889"/>
        <end position="1917"/>
    </location>
</feature>
<organism evidence="11 12">
    <name type="scientific">Mycoemilia scoparia</name>
    <dbReference type="NCBI Taxonomy" id="417184"/>
    <lineage>
        <taxon>Eukaryota</taxon>
        <taxon>Fungi</taxon>
        <taxon>Fungi incertae sedis</taxon>
        <taxon>Zoopagomycota</taxon>
        <taxon>Kickxellomycotina</taxon>
        <taxon>Kickxellomycetes</taxon>
        <taxon>Kickxellales</taxon>
        <taxon>Kickxellaceae</taxon>
        <taxon>Mycoemilia</taxon>
    </lineage>
</organism>
<feature type="compositionally biased region" description="Low complexity" evidence="9">
    <location>
        <begin position="818"/>
        <end position="835"/>
    </location>
</feature>
<dbReference type="InterPro" id="IPR000719">
    <property type="entry name" value="Prot_kinase_dom"/>
</dbReference>
<keyword evidence="2 11" id="KW-0723">Serine/threonine-protein kinase</keyword>
<keyword evidence="4" id="KW-0547">Nucleotide-binding</keyword>
<feature type="compositionally biased region" description="Basic and acidic residues" evidence="9">
    <location>
        <begin position="947"/>
        <end position="962"/>
    </location>
</feature>
<dbReference type="Proteomes" id="UP001150538">
    <property type="component" value="Unassembled WGS sequence"/>
</dbReference>
<feature type="compositionally biased region" description="Polar residues" evidence="9">
    <location>
        <begin position="1"/>
        <end position="29"/>
    </location>
</feature>
<feature type="region of interest" description="Disordered" evidence="9">
    <location>
        <begin position="1578"/>
        <end position="1644"/>
    </location>
</feature>
<evidence type="ECO:0000256" key="3">
    <source>
        <dbReference type="ARBA" id="ARBA00022679"/>
    </source>
</evidence>
<feature type="region of interest" description="Disordered" evidence="9">
    <location>
        <begin position="1404"/>
        <end position="1444"/>
    </location>
</feature>
<evidence type="ECO:0000259" key="10">
    <source>
        <dbReference type="PROSITE" id="PS50011"/>
    </source>
</evidence>
<dbReference type="GO" id="GO:0005524">
    <property type="term" value="F:ATP binding"/>
    <property type="evidence" value="ECO:0007669"/>
    <property type="project" value="UniProtKB-KW"/>
</dbReference>
<feature type="compositionally biased region" description="Basic and acidic residues" evidence="9">
    <location>
        <begin position="889"/>
        <end position="898"/>
    </location>
</feature>
<protein>
    <recommendedName>
        <fullName evidence="1">non-specific serine/threonine protein kinase</fullName>
        <ecNumber evidence="1">2.7.11.1</ecNumber>
    </recommendedName>
</protein>
<evidence type="ECO:0000256" key="7">
    <source>
        <dbReference type="ARBA" id="ARBA00047899"/>
    </source>
</evidence>
<feature type="compositionally biased region" description="Low complexity" evidence="9">
    <location>
        <begin position="788"/>
        <end position="803"/>
    </location>
</feature>
<feature type="region of interest" description="Disordered" evidence="9">
    <location>
        <begin position="719"/>
        <end position="740"/>
    </location>
</feature>
<feature type="compositionally biased region" description="Low complexity" evidence="9">
    <location>
        <begin position="573"/>
        <end position="595"/>
    </location>
</feature>
<feature type="region of interest" description="Disordered" evidence="9">
    <location>
        <begin position="788"/>
        <end position="835"/>
    </location>
</feature>
<feature type="compositionally biased region" description="Basic and acidic residues" evidence="9">
    <location>
        <begin position="30"/>
        <end position="40"/>
    </location>
</feature>
<feature type="compositionally biased region" description="Low complexity" evidence="9">
    <location>
        <begin position="639"/>
        <end position="650"/>
    </location>
</feature>
<comment type="catalytic activity">
    <reaction evidence="7">
        <text>L-threonyl-[protein] + ATP = O-phospho-L-threonyl-[protein] + ADP + H(+)</text>
        <dbReference type="Rhea" id="RHEA:46608"/>
        <dbReference type="Rhea" id="RHEA-COMP:11060"/>
        <dbReference type="Rhea" id="RHEA-COMP:11605"/>
        <dbReference type="ChEBI" id="CHEBI:15378"/>
        <dbReference type="ChEBI" id="CHEBI:30013"/>
        <dbReference type="ChEBI" id="CHEBI:30616"/>
        <dbReference type="ChEBI" id="CHEBI:61977"/>
        <dbReference type="ChEBI" id="CHEBI:456216"/>
        <dbReference type="EC" id="2.7.11.1"/>
    </reaction>
</comment>
<evidence type="ECO:0000313" key="11">
    <source>
        <dbReference type="EMBL" id="KAJ1916516.1"/>
    </source>
</evidence>
<feature type="compositionally biased region" description="Low complexity" evidence="9">
    <location>
        <begin position="719"/>
        <end position="732"/>
    </location>
</feature>
<dbReference type="GO" id="GO:0005737">
    <property type="term" value="C:cytoplasm"/>
    <property type="evidence" value="ECO:0007669"/>
    <property type="project" value="TreeGrafter"/>
</dbReference>
<feature type="compositionally biased region" description="Low complexity" evidence="9">
    <location>
        <begin position="1811"/>
        <end position="1820"/>
    </location>
</feature>
<feature type="compositionally biased region" description="Polar residues" evidence="9">
    <location>
        <begin position="1491"/>
        <end position="1530"/>
    </location>
</feature>
<feature type="compositionally biased region" description="Basic and acidic residues" evidence="9">
    <location>
        <begin position="1792"/>
        <end position="1810"/>
    </location>
</feature>
<keyword evidence="5 11" id="KW-0418">Kinase</keyword>
<feature type="region of interest" description="Disordered" evidence="9">
    <location>
        <begin position="57"/>
        <end position="91"/>
    </location>
</feature>
<sequence>MSNSESSNDNCSKNTNQPARPLSSSLADNSNHRHNTDKSLDGTVMIADMGLTESGLSTYEYHAPPTSHSSSSNQQQSREQDSSPTPPSTVLFPNITVPSHDIVLPKQNSLGLFPPSSKFTLGAYNVVVDRYLTKGGHSKIYLVNIAAATTTTTTTTNGDSAGDFSIAVLKHVAIKDQDHRLNVEREARIMTYFSTSSASSQNSSGNKNSIPILYESHVTRHDGLFLMEYCSKGDVLNLMNKSLGVKGTPTGKKKLYSRFASSSSSSSSSSANITGAGAATTGIVGGGGIQYLDEKTILQIFLSIVRAVSCLHYHSPPLIHRDLKIENVLVTEDDQYKLCDFGSVVSVTECPLKKSVVVADDNDDGDDDNKNTCSSSSSSSNEMAENINNNNSNDKDNQHSQNKGLRDRSQITLLEDDIQQNTTFEYRAPEMVDLYLNHPINEKSDIWALGVLLYKLCYGKTPFDGLGHGNPKSTALAILNADVPIPDSPPYSSGIKRLFMMIFREEPQARPNIYQLYNHVCKLLNVKCDLHNPYPVNSGGGGGGGNGMVLKSLKSKQSLSSIFCNSIHVSPDSNGGKTSTSTNNISTNPTGNSNSRFGGDDNGGDFEIPKIIIPMRRGRPPTKSGTSTPTTAGGGGGTPISINGGNISSIMNRINQLEANSQSSSTSTSTNTAAKSSSSIITPNSGANSTHYGKITLTLPKKFNTTTTTTTLISTRTTDTASLDNNSSSSTTTGGGISAFTRKSSYRSTSLGALSTNLNMAVLRQKKHMASSSVSSIGSSNDDYCYSNGNSSAGEENSEASRSTGGGSRRRRVFNKRSTIMSTGSSFSSQRSVSSSHSTISIWSSNSSNGAGNRISKAIEAKYESAEITTTTTTTSDDKQDTNSGSSKGNDEDNKKETTTTTTSTLFKNEEMTSDMISITEHIDTPKAASADDDDDDTSEYDEQDYDADHKTVAPNSDKDELQKTFTTENEVAEKIQENSADDSHHDKGVHNDDRDAFSSLSIPSIASSVIDTQPLSKSQCESSWDIVEDPNQLLRQVTESGSEDIFLRSDCLLNSGNNEASCDDGSGDSKNNSLSIRGGSQRMSIQLLQGAVFGSIRRKETFNKRSAARGSLPPWLLSPPTTVTNGQFGSDGKEVGATSLLSLQQNDTDHHDIVDGSKSIDCLPSLSRLRSLPGSESVTSAEASVTASKSQQQLPLLPPHIATRTLSASSALGKGRSLNLNKYRHASLSPGAQKVPSLFNIVDSLRPLPLLSLNSTATSLETKKGGHRSSSMRQSSLQHQVVTNTIKRHHQRASSHSMLPATKPLSLSPSSSTISLKPQQNHHRRLANGESKQHQYSQSLPDTVAMSKRSSEAILESKPCGITEFCPLSSSSSSSLRSKRKSNLNVNGDLAGIQSNSFQNGFYQQEQEQEKKNHFQEPQQHHHHRQDNLVGIARTPTDPSSSTLLTWQKVKNNHRISLHKRALSTTSAIPATTNRNGGAFARAPEEYSRQENYSRLSSSDKQTQQIHMRSVSNPNDTFKTDNNSYSDNVSSRDDENEDYYTKYYDYYPFNTDSIYWGKSNGNGLGSPRKFESKVVLSSSSSSSSSYPTLLTPPEENISTMPSRLSMTTSTKTTAMSPRIAPLTESSSSSSAAAAPQSVLSNSNRYSSDYVPSTNVSATSSIVSSNSTIVSSSSSGSGSHISSNPLLLTTTMVPSSCGDGMDSDTLADKQQDNVNDDSSCSGSNRSSTRTTCEEKLRPLSSIIEEENCQVVENPSNMMMMGIKVITTKPQRLSISTIMSLGDDDDDDGVGENNKEVCKVDDEEKENDRSRGSSFSSSSSSIGHQDIYADIEKDYEEELDEFDKFLTNNSMMSAKMQFASIRQTIMMTDFSNDGDRGDNSYEQQQQKLEFEKMSIPDQLNKTSSSNTTSASIRYKNSNNNGDRKSQYYSCYKNQEFEYKDINEFDYDDDDDDIDINDVIRGYYTTPMSSSNNSSNNNLLNADDGGECAKNIAAAVSPIGGGKGGG</sequence>
<dbReference type="PANTHER" id="PTHR22967">
    <property type="entry name" value="SERINE/THREONINE PROTEIN KINASE"/>
    <property type="match status" value="1"/>
</dbReference>
<comment type="catalytic activity">
    <reaction evidence="8">
        <text>L-seryl-[protein] + ATP = O-phospho-L-seryl-[protein] + ADP + H(+)</text>
        <dbReference type="Rhea" id="RHEA:17989"/>
        <dbReference type="Rhea" id="RHEA-COMP:9863"/>
        <dbReference type="Rhea" id="RHEA-COMP:11604"/>
        <dbReference type="ChEBI" id="CHEBI:15378"/>
        <dbReference type="ChEBI" id="CHEBI:29999"/>
        <dbReference type="ChEBI" id="CHEBI:30616"/>
        <dbReference type="ChEBI" id="CHEBI:83421"/>
        <dbReference type="ChEBI" id="CHEBI:456216"/>
        <dbReference type="EC" id="2.7.11.1"/>
    </reaction>
</comment>
<feature type="compositionally biased region" description="Polar residues" evidence="9">
    <location>
        <begin position="1468"/>
        <end position="1477"/>
    </location>
</feature>
<feature type="compositionally biased region" description="Low complexity" evidence="9">
    <location>
        <begin position="1626"/>
        <end position="1635"/>
    </location>
</feature>
<feature type="region of interest" description="Disordered" evidence="9">
    <location>
        <begin position="358"/>
        <end position="410"/>
    </location>
</feature>
<dbReference type="EC" id="2.7.11.1" evidence="1"/>
<dbReference type="SMART" id="SM00220">
    <property type="entry name" value="S_TKc"/>
    <property type="match status" value="1"/>
</dbReference>
<feature type="region of interest" description="Disordered" evidence="9">
    <location>
        <begin position="977"/>
        <end position="997"/>
    </location>
</feature>
<evidence type="ECO:0000256" key="2">
    <source>
        <dbReference type="ARBA" id="ARBA00022527"/>
    </source>
</evidence>
<comment type="caution">
    <text evidence="11">The sequence shown here is derived from an EMBL/GenBank/DDBJ whole genome shotgun (WGS) entry which is preliminary data.</text>
</comment>
<feature type="region of interest" description="Disordered" evidence="9">
    <location>
        <begin position="1468"/>
        <end position="1535"/>
    </location>
</feature>
<evidence type="ECO:0000256" key="9">
    <source>
        <dbReference type="SAM" id="MobiDB-lite"/>
    </source>
</evidence>
<keyword evidence="12" id="KW-1185">Reference proteome</keyword>